<keyword evidence="4" id="KW-1185">Reference proteome</keyword>
<dbReference type="InterPro" id="IPR036518">
    <property type="entry name" value="CobE/GbiG_C_sf"/>
</dbReference>
<dbReference type="SUPFAM" id="SSF159664">
    <property type="entry name" value="CobE/GbiG C-terminal domain-like"/>
    <property type="match status" value="1"/>
</dbReference>
<dbReference type="InterPro" id="IPR002750">
    <property type="entry name" value="CobE/GbiG_C"/>
</dbReference>
<feature type="domain" description="Cobalamin synthesis G N-terminal" evidence="2">
    <location>
        <begin position="40"/>
        <end position="113"/>
    </location>
</feature>
<dbReference type="eggNOG" id="arCOG00651">
    <property type="taxonomic scope" value="Archaea"/>
</dbReference>
<dbReference type="GeneID" id="15392196"/>
<dbReference type="Gene3D" id="3.30.420.180">
    <property type="entry name" value="CobE/GbiG C-terminal domain"/>
    <property type="match status" value="1"/>
</dbReference>
<dbReference type="Gene3D" id="3.40.50.11220">
    <property type="match status" value="1"/>
</dbReference>
<proteinExistence type="predicted"/>
<evidence type="ECO:0000313" key="4">
    <source>
        <dbReference type="Proteomes" id="UP000013307"/>
    </source>
</evidence>
<accession>N0BAF4</accession>
<dbReference type="Proteomes" id="UP000013307">
    <property type="component" value="Chromosome"/>
</dbReference>
<dbReference type="RefSeq" id="WP_015590173.1">
    <property type="nucleotide sequence ID" value="NC_021169.1"/>
</dbReference>
<reference evidence="3 4" key="1">
    <citation type="journal article" date="2013" name="Genome Announc.">
        <title>Complete Genome Sequence of the Thermophilic and Facultatively Chemolithoautotrophic Sulfate Reducer Archaeoglobus sulfaticallidus Strain PM70-1T.</title>
        <authorList>
            <person name="Stokke R."/>
            <person name="Hocking W.P."/>
            <person name="Steinsbu B.O."/>
            <person name="Steen I.H."/>
        </authorList>
    </citation>
    <scope>NUCLEOTIDE SEQUENCE [LARGE SCALE GENOMIC DNA]</scope>
    <source>
        <strain evidence="3">PM70-1</strain>
    </source>
</reference>
<dbReference type="InterPro" id="IPR052553">
    <property type="entry name" value="CbiG_hydrolase"/>
</dbReference>
<dbReference type="AlphaFoldDB" id="N0BAF4"/>
<dbReference type="STRING" id="387631.Asulf_00553"/>
<protein>
    <submittedName>
        <fullName evidence="3">Cobalamin biosynthesis protein CbiG</fullName>
    </submittedName>
</protein>
<organism evidence="3 4">
    <name type="scientific">Archaeoglobus sulfaticallidus PM70-1</name>
    <dbReference type="NCBI Taxonomy" id="387631"/>
    <lineage>
        <taxon>Archaea</taxon>
        <taxon>Methanobacteriati</taxon>
        <taxon>Methanobacteriota</taxon>
        <taxon>Archaeoglobi</taxon>
        <taxon>Archaeoglobales</taxon>
        <taxon>Archaeoglobaceae</taxon>
        <taxon>Archaeoglobus</taxon>
    </lineage>
</organism>
<dbReference type="EMBL" id="CP005290">
    <property type="protein sequence ID" value="AGK60574.1"/>
    <property type="molecule type" value="Genomic_DNA"/>
</dbReference>
<dbReference type="InterPro" id="IPR038029">
    <property type="entry name" value="GbiG_N_sf"/>
</dbReference>
<dbReference type="Pfam" id="PF01890">
    <property type="entry name" value="CbiG_C"/>
    <property type="match status" value="1"/>
</dbReference>
<dbReference type="HOGENOM" id="CLU_028397_0_2_2"/>
<dbReference type="PANTHER" id="PTHR37477">
    <property type="entry name" value="COBALT-PRECORRIN-5A HYDROLASE"/>
    <property type="match status" value="1"/>
</dbReference>
<gene>
    <name evidence="3" type="ORF">Asulf_00553</name>
</gene>
<dbReference type="GO" id="GO:0009236">
    <property type="term" value="P:cobalamin biosynthetic process"/>
    <property type="evidence" value="ECO:0007669"/>
    <property type="project" value="InterPro"/>
</dbReference>
<dbReference type="Pfam" id="PF11760">
    <property type="entry name" value="CbiG_N"/>
    <property type="match status" value="1"/>
</dbReference>
<evidence type="ECO:0000313" key="3">
    <source>
        <dbReference type="EMBL" id="AGK60574.1"/>
    </source>
</evidence>
<dbReference type="InterPro" id="IPR021744">
    <property type="entry name" value="CbiG_N"/>
</dbReference>
<evidence type="ECO:0000259" key="2">
    <source>
        <dbReference type="Pfam" id="PF11760"/>
    </source>
</evidence>
<dbReference type="OrthoDB" id="4722at2157"/>
<sequence>MKIALLCFERDAEKLKEIKRFLEKKYDVDTVIYKKHVWEDLTDYDCVVAYMPSGIVVRGICPYLKSKWTDPAVVVLDKPLMHAIPVLGGHHGGNEIAKYLETFGMKAIITTAMEFSHGLSVGVGFRKSVKADEIILAIRNTLKEINAEMEDVRVLSTIEDKKGSVILEVADELKKPIIFVKRDELNSMDVQETKAKIIGVKNVAEACAIYSSSSGELLLPKRVYGGVTVAIAR</sequence>
<dbReference type="SUPFAM" id="SSF159672">
    <property type="entry name" value="CbiG N-terminal domain-like"/>
    <property type="match status" value="1"/>
</dbReference>
<dbReference type="PANTHER" id="PTHR37477:SF1">
    <property type="entry name" value="COBALT-PRECORRIN-5A HYDROLASE"/>
    <property type="match status" value="1"/>
</dbReference>
<dbReference type="KEGG" id="ast:Asulf_00553"/>
<feature type="domain" description="CobE/GbiG C-terminal" evidence="1">
    <location>
        <begin position="119"/>
        <end position="232"/>
    </location>
</feature>
<evidence type="ECO:0000259" key="1">
    <source>
        <dbReference type="Pfam" id="PF01890"/>
    </source>
</evidence>
<name>N0BAF4_9EURY</name>